<dbReference type="PANTHER" id="PTHR43098:SF3">
    <property type="entry name" value="L-ORNITHINE N(5)-MONOOXYGENASE-RELATED"/>
    <property type="match status" value="1"/>
</dbReference>
<dbReference type="Gene3D" id="3.50.50.60">
    <property type="entry name" value="FAD/NAD(P)-binding domain"/>
    <property type="match status" value="2"/>
</dbReference>
<gene>
    <name evidence="9" type="ORF">BU24DRAFT_360163</name>
</gene>
<proteinExistence type="inferred from homology"/>
<dbReference type="AlphaFoldDB" id="A0A6A5X6I2"/>
<evidence type="ECO:0000313" key="9">
    <source>
        <dbReference type="EMBL" id="KAF2008476.1"/>
    </source>
</evidence>
<dbReference type="Pfam" id="PF07992">
    <property type="entry name" value="Pyr_redox_2"/>
    <property type="match status" value="1"/>
</dbReference>
<feature type="domain" description="FAD/NAD(P)-binding" evidence="8">
    <location>
        <begin position="23"/>
        <end position="241"/>
    </location>
</feature>
<reference evidence="9" key="1">
    <citation type="journal article" date="2020" name="Stud. Mycol.">
        <title>101 Dothideomycetes genomes: a test case for predicting lifestyles and emergence of pathogens.</title>
        <authorList>
            <person name="Haridas S."/>
            <person name="Albert R."/>
            <person name="Binder M."/>
            <person name="Bloem J."/>
            <person name="Labutti K."/>
            <person name="Salamov A."/>
            <person name="Andreopoulos B."/>
            <person name="Baker S."/>
            <person name="Barry K."/>
            <person name="Bills G."/>
            <person name="Bluhm B."/>
            <person name="Cannon C."/>
            <person name="Castanera R."/>
            <person name="Culley D."/>
            <person name="Daum C."/>
            <person name="Ezra D."/>
            <person name="Gonzalez J."/>
            <person name="Henrissat B."/>
            <person name="Kuo A."/>
            <person name="Liang C."/>
            <person name="Lipzen A."/>
            <person name="Lutzoni F."/>
            <person name="Magnuson J."/>
            <person name="Mondo S."/>
            <person name="Nolan M."/>
            <person name="Ohm R."/>
            <person name="Pangilinan J."/>
            <person name="Park H.-J."/>
            <person name="Ramirez L."/>
            <person name="Alfaro M."/>
            <person name="Sun H."/>
            <person name="Tritt A."/>
            <person name="Yoshinaga Y."/>
            <person name="Zwiers L.-H."/>
            <person name="Turgeon B."/>
            <person name="Goodwin S."/>
            <person name="Spatafora J."/>
            <person name="Crous P."/>
            <person name="Grigoriev I."/>
        </authorList>
    </citation>
    <scope>NUCLEOTIDE SEQUENCE</scope>
    <source>
        <strain evidence="9">CBS 175.79</strain>
    </source>
</reference>
<accession>A0A6A5X6I2</accession>
<evidence type="ECO:0000256" key="6">
    <source>
        <dbReference type="ARBA" id="ARBA00023002"/>
    </source>
</evidence>
<comment type="similarity">
    <text evidence="2">Belongs to the FAD-binding monooxygenase family.</text>
</comment>
<dbReference type="PRINTS" id="PR00411">
    <property type="entry name" value="PNDRDTASEI"/>
</dbReference>
<evidence type="ECO:0000313" key="10">
    <source>
        <dbReference type="Proteomes" id="UP000799778"/>
    </source>
</evidence>
<keyword evidence="4" id="KW-0274">FAD</keyword>
<dbReference type="EMBL" id="ML978083">
    <property type="protein sequence ID" value="KAF2008476.1"/>
    <property type="molecule type" value="Genomic_DNA"/>
</dbReference>
<dbReference type="InterPro" id="IPR023753">
    <property type="entry name" value="FAD/NAD-binding_dom"/>
</dbReference>
<dbReference type="PANTHER" id="PTHR43098">
    <property type="entry name" value="L-ORNITHINE N(5)-MONOOXYGENASE-RELATED"/>
    <property type="match status" value="1"/>
</dbReference>
<protein>
    <submittedName>
        <fullName evidence="9">FAD/NAD(P)-binding domain-containing protein</fullName>
    </submittedName>
</protein>
<dbReference type="InterPro" id="IPR036188">
    <property type="entry name" value="FAD/NAD-bd_sf"/>
</dbReference>
<dbReference type="RefSeq" id="XP_033376815.1">
    <property type="nucleotide sequence ID" value="XM_033524089.1"/>
</dbReference>
<keyword evidence="10" id="KW-1185">Reference proteome</keyword>
<sequence>MASIPVPKEATNGFANGDAVPHYDAIVVGAGFSGITSLHRLRKDGYKVHVFESGKKNIANAHPTAASDFGGVWYWNRYPGARVDSETPFYQLNIPEVYNTWNFTSRFSDHREMREYMAHCDRVLNLRKDVSFNSFVNSAEWDIQKSEWHVKTKNGKQARARWLILGTGLLHRTHTPNFPGIENYKGIVHHSGAWPEETSVKGKKVAVIGAGATAVQIVQELGKEASQLTHLIRRPSYCLPMGQRAFTVEEQRGWRGYYPALFEAAAKSPVGFPTLRCDKKILETPEDEREEYLTELWKTGGFHFQLRNYSDVILDKDANKIVYDFWKRNTRERLTDPKKQQIMAPDEAPYYFGTKRIPLEQDYYEVLNQDNVDIVDLNNNPIVSFTEKGIKLGGEDQEREFDYVVLATGFDSYTGSLTQMGLKSKDGVDIKDVWKDGVKTYLGMMMRGFPNAFMCYSPQAPTPLANGPTILEMQANFICDTISALRAQGVKAIEPTRQAEEEWKAGMNAMSKGTLYPYTSSWWNAGNVPGKTSEFLIYIGGIDMYEKQCRETMTGWKGFEIAAQA</sequence>
<dbReference type="InterPro" id="IPR050775">
    <property type="entry name" value="FAD-binding_Monooxygenases"/>
</dbReference>
<dbReference type="SUPFAM" id="SSF51905">
    <property type="entry name" value="FAD/NAD(P)-binding domain"/>
    <property type="match status" value="2"/>
</dbReference>
<keyword evidence="7" id="KW-0503">Monooxygenase</keyword>
<comment type="cofactor">
    <cofactor evidence="1">
        <name>FAD</name>
        <dbReference type="ChEBI" id="CHEBI:57692"/>
    </cofactor>
</comment>
<dbReference type="GeneID" id="54281486"/>
<keyword evidence="5" id="KW-0521">NADP</keyword>
<organism evidence="9 10">
    <name type="scientific">Aaosphaeria arxii CBS 175.79</name>
    <dbReference type="NCBI Taxonomy" id="1450172"/>
    <lineage>
        <taxon>Eukaryota</taxon>
        <taxon>Fungi</taxon>
        <taxon>Dikarya</taxon>
        <taxon>Ascomycota</taxon>
        <taxon>Pezizomycotina</taxon>
        <taxon>Dothideomycetes</taxon>
        <taxon>Pleosporomycetidae</taxon>
        <taxon>Pleosporales</taxon>
        <taxon>Pleosporales incertae sedis</taxon>
        <taxon>Aaosphaeria</taxon>
    </lineage>
</organism>
<evidence type="ECO:0000256" key="2">
    <source>
        <dbReference type="ARBA" id="ARBA00010139"/>
    </source>
</evidence>
<keyword evidence="3" id="KW-0285">Flavoprotein</keyword>
<evidence type="ECO:0000256" key="5">
    <source>
        <dbReference type="ARBA" id="ARBA00022857"/>
    </source>
</evidence>
<dbReference type="GO" id="GO:0004497">
    <property type="term" value="F:monooxygenase activity"/>
    <property type="evidence" value="ECO:0007669"/>
    <property type="project" value="UniProtKB-KW"/>
</dbReference>
<evidence type="ECO:0000259" key="8">
    <source>
        <dbReference type="Pfam" id="PF07992"/>
    </source>
</evidence>
<evidence type="ECO:0000256" key="4">
    <source>
        <dbReference type="ARBA" id="ARBA00022827"/>
    </source>
</evidence>
<keyword evidence="6" id="KW-0560">Oxidoreductase</keyword>
<evidence type="ECO:0000256" key="7">
    <source>
        <dbReference type="ARBA" id="ARBA00023033"/>
    </source>
</evidence>
<evidence type="ECO:0000256" key="1">
    <source>
        <dbReference type="ARBA" id="ARBA00001974"/>
    </source>
</evidence>
<dbReference type="OrthoDB" id="66881at2759"/>
<dbReference type="Proteomes" id="UP000799778">
    <property type="component" value="Unassembled WGS sequence"/>
</dbReference>
<evidence type="ECO:0000256" key="3">
    <source>
        <dbReference type="ARBA" id="ARBA00022630"/>
    </source>
</evidence>
<name>A0A6A5X6I2_9PLEO</name>